<dbReference type="Proteomes" id="UP000178227">
    <property type="component" value="Unassembled WGS sequence"/>
</dbReference>
<reference evidence="1 2" key="1">
    <citation type="journal article" date="2016" name="Nat. Commun.">
        <title>Thousands of microbial genomes shed light on interconnected biogeochemical processes in an aquifer system.</title>
        <authorList>
            <person name="Anantharaman K."/>
            <person name="Brown C.T."/>
            <person name="Hug L.A."/>
            <person name="Sharon I."/>
            <person name="Castelle C.J."/>
            <person name="Probst A.J."/>
            <person name="Thomas B.C."/>
            <person name="Singh A."/>
            <person name="Wilkins M.J."/>
            <person name="Karaoz U."/>
            <person name="Brodie E.L."/>
            <person name="Williams K.H."/>
            <person name="Hubbard S.S."/>
            <person name="Banfield J.F."/>
        </authorList>
    </citation>
    <scope>NUCLEOTIDE SEQUENCE [LARGE SCALE GENOMIC DNA]</scope>
</reference>
<dbReference type="EMBL" id="MGKI01000004">
    <property type="protein sequence ID" value="OGN23137.1"/>
    <property type="molecule type" value="Genomic_DNA"/>
</dbReference>
<evidence type="ECO:0008006" key="3">
    <source>
        <dbReference type="Google" id="ProtNLM"/>
    </source>
</evidence>
<organism evidence="1 2">
    <name type="scientific">Candidatus Yanofskybacteria bacterium RIFCSPLOWO2_01_FULL_42_49</name>
    <dbReference type="NCBI Taxonomy" id="1802694"/>
    <lineage>
        <taxon>Bacteria</taxon>
        <taxon>Candidatus Yanofskyibacteriota</taxon>
    </lineage>
</organism>
<protein>
    <recommendedName>
        <fullName evidence="3">ASCH domain-containing protein</fullName>
    </recommendedName>
</protein>
<name>A0A1F8GCP9_9BACT</name>
<dbReference type="AlphaFoldDB" id="A0A1F8GCP9"/>
<dbReference type="Gene3D" id="2.30.130.30">
    <property type="entry name" value="Hypothetical protein"/>
    <property type="match status" value="1"/>
</dbReference>
<proteinExistence type="predicted"/>
<gene>
    <name evidence="1" type="ORF">A2918_03810</name>
</gene>
<evidence type="ECO:0000313" key="2">
    <source>
        <dbReference type="Proteomes" id="UP000178227"/>
    </source>
</evidence>
<sequence length="115" mass="13479">MNRYILRFNTTNKNSRSNFLDIKSGKKKIETRAATTKYRDIKKGSLLVFVCGKEKFEKTVKKAKIFKTISSMVKVYPPNKIMPDISSVRELRKAYFSYPRYKEKIKKFGLVALEL</sequence>
<accession>A0A1F8GCP9</accession>
<dbReference type="SUPFAM" id="SSF88697">
    <property type="entry name" value="PUA domain-like"/>
    <property type="match status" value="1"/>
</dbReference>
<evidence type="ECO:0000313" key="1">
    <source>
        <dbReference type="EMBL" id="OGN23137.1"/>
    </source>
</evidence>
<comment type="caution">
    <text evidence="1">The sequence shown here is derived from an EMBL/GenBank/DDBJ whole genome shotgun (WGS) entry which is preliminary data.</text>
</comment>
<dbReference type="InterPro" id="IPR015947">
    <property type="entry name" value="PUA-like_sf"/>
</dbReference>